<dbReference type="Proteomes" id="UP001161405">
    <property type="component" value="Unassembled WGS sequence"/>
</dbReference>
<feature type="transmembrane region" description="Helical" evidence="1">
    <location>
        <begin position="12"/>
        <end position="33"/>
    </location>
</feature>
<protein>
    <submittedName>
        <fullName evidence="2">Uncharacterized protein</fullName>
    </submittedName>
</protein>
<proteinExistence type="predicted"/>
<accession>A0ABQ5UM58</accession>
<reference evidence="2" key="2">
    <citation type="submission" date="2023-01" db="EMBL/GenBank/DDBJ databases">
        <title>Draft genome sequence of Maritalea porphyrae strain NBRC 107169.</title>
        <authorList>
            <person name="Sun Q."/>
            <person name="Mori K."/>
        </authorList>
    </citation>
    <scope>NUCLEOTIDE SEQUENCE</scope>
    <source>
        <strain evidence="2">NBRC 107169</strain>
    </source>
</reference>
<keyword evidence="1" id="KW-0812">Transmembrane</keyword>
<feature type="transmembrane region" description="Helical" evidence="1">
    <location>
        <begin position="77"/>
        <end position="95"/>
    </location>
</feature>
<keyword evidence="1" id="KW-1133">Transmembrane helix</keyword>
<evidence type="ECO:0000313" key="2">
    <source>
        <dbReference type="EMBL" id="GLQ16383.1"/>
    </source>
</evidence>
<feature type="transmembrane region" description="Helical" evidence="1">
    <location>
        <begin position="45"/>
        <end position="65"/>
    </location>
</feature>
<name>A0ABQ5UM58_9HYPH</name>
<evidence type="ECO:0000256" key="1">
    <source>
        <dbReference type="SAM" id="Phobius"/>
    </source>
</evidence>
<feature type="transmembrane region" description="Helical" evidence="1">
    <location>
        <begin position="139"/>
        <end position="161"/>
    </location>
</feature>
<reference evidence="2" key="1">
    <citation type="journal article" date="2014" name="Int. J. Syst. Evol. Microbiol.">
        <title>Complete genome of a new Firmicutes species belonging to the dominant human colonic microbiota ('Ruminococcus bicirculans') reveals two chromosomes and a selective capacity to utilize plant glucans.</title>
        <authorList>
            <consortium name="NISC Comparative Sequencing Program"/>
            <person name="Wegmann U."/>
            <person name="Louis P."/>
            <person name="Goesmann A."/>
            <person name="Henrissat B."/>
            <person name="Duncan S.H."/>
            <person name="Flint H.J."/>
        </authorList>
    </citation>
    <scope>NUCLEOTIDE SEQUENCE</scope>
    <source>
        <strain evidence="2">NBRC 107169</strain>
    </source>
</reference>
<organism evidence="2 3">
    <name type="scientific">Maritalea porphyrae</name>
    <dbReference type="NCBI Taxonomy" id="880732"/>
    <lineage>
        <taxon>Bacteria</taxon>
        <taxon>Pseudomonadati</taxon>
        <taxon>Pseudomonadota</taxon>
        <taxon>Alphaproteobacteria</taxon>
        <taxon>Hyphomicrobiales</taxon>
        <taxon>Devosiaceae</taxon>
        <taxon>Maritalea</taxon>
    </lineage>
</organism>
<keyword evidence="1" id="KW-0472">Membrane</keyword>
<feature type="transmembrane region" description="Helical" evidence="1">
    <location>
        <begin position="101"/>
        <end position="127"/>
    </location>
</feature>
<dbReference type="RefSeq" id="WP_284361969.1">
    <property type="nucleotide sequence ID" value="NZ_BSNI01000001.1"/>
</dbReference>
<keyword evidence="3" id="KW-1185">Reference proteome</keyword>
<sequence length="167" mass="18982">MTQYFAYLRSCIWFWVPPLLVSFSFWPNLSAAYQPEIFWRDIPQALGWVENVSRFAVIGLSAIMLIEWRTSTQKLGFAIYVIGLALYILCQWAIVAAPDGVWATSFFGFLAPAYTPAIWIVGIGMIGQRAIDARIAWRNVVFFGFAGLFLVAHNVHAWLVFSRLPNL</sequence>
<gene>
    <name evidence="2" type="ORF">GCM10007879_06320</name>
</gene>
<evidence type="ECO:0000313" key="3">
    <source>
        <dbReference type="Proteomes" id="UP001161405"/>
    </source>
</evidence>
<dbReference type="EMBL" id="BSNI01000001">
    <property type="protein sequence ID" value="GLQ16383.1"/>
    <property type="molecule type" value="Genomic_DNA"/>
</dbReference>
<comment type="caution">
    <text evidence="2">The sequence shown here is derived from an EMBL/GenBank/DDBJ whole genome shotgun (WGS) entry which is preliminary data.</text>
</comment>